<dbReference type="OrthoDB" id="46189at2759"/>
<dbReference type="PANTHER" id="PTHR31658">
    <property type="entry name" value="CONSERVED OLIGOMERIC GOLGI COMPLEX SUBUNIT 1"/>
    <property type="match status" value="1"/>
</dbReference>
<reference evidence="10" key="1">
    <citation type="journal article" date="2017" name="Genome Biol.">
        <title>Comparative genomics reveals high biological diversity and specific adaptations in the industrially and medically important fungal genus Aspergillus.</title>
        <authorList>
            <person name="de Vries R.P."/>
            <person name="Riley R."/>
            <person name="Wiebenga A."/>
            <person name="Aguilar-Osorio G."/>
            <person name="Amillis S."/>
            <person name="Uchima C.A."/>
            <person name="Anderluh G."/>
            <person name="Asadollahi M."/>
            <person name="Askin M."/>
            <person name="Barry K."/>
            <person name="Battaglia E."/>
            <person name="Bayram O."/>
            <person name="Benocci T."/>
            <person name="Braus-Stromeyer S.A."/>
            <person name="Caldana C."/>
            <person name="Canovas D."/>
            <person name="Cerqueira G.C."/>
            <person name="Chen F."/>
            <person name="Chen W."/>
            <person name="Choi C."/>
            <person name="Clum A."/>
            <person name="Dos Santos R.A."/>
            <person name="Damasio A.R."/>
            <person name="Diallinas G."/>
            <person name="Emri T."/>
            <person name="Fekete E."/>
            <person name="Flipphi M."/>
            <person name="Freyberg S."/>
            <person name="Gallo A."/>
            <person name="Gournas C."/>
            <person name="Habgood R."/>
            <person name="Hainaut M."/>
            <person name="Harispe M.L."/>
            <person name="Henrissat B."/>
            <person name="Hilden K.S."/>
            <person name="Hope R."/>
            <person name="Hossain A."/>
            <person name="Karabika E."/>
            <person name="Karaffa L."/>
            <person name="Karanyi Z."/>
            <person name="Krasevec N."/>
            <person name="Kuo A."/>
            <person name="Kusch H."/>
            <person name="LaButti K."/>
            <person name="Lagendijk E.L."/>
            <person name="Lapidus A."/>
            <person name="Levasseur A."/>
            <person name="Lindquist E."/>
            <person name="Lipzen A."/>
            <person name="Logrieco A.F."/>
            <person name="MacCabe A."/>
            <person name="Maekelae M.R."/>
            <person name="Malavazi I."/>
            <person name="Melin P."/>
            <person name="Meyer V."/>
            <person name="Mielnichuk N."/>
            <person name="Miskei M."/>
            <person name="Molnar A.P."/>
            <person name="Mule G."/>
            <person name="Ngan C.Y."/>
            <person name="Orejas M."/>
            <person name="Orosz E."/>
            <person name="Ouedraogo J.P."/>
            <person name="Overkamp K.M."/>
            <person name="Park H.-S."/>
            <person name="Perrone G."/>
            <person name="Piumi F."/>
            <person name="Punt P.J."/>
            <person name="Ram A.F."/>
            <person name="Ramon A."/>
            <person name="Rauscher S."/>
            <person name="Record E."/>
            <person name="Riano-Pachon D.M."/>
            <person name="Robert V."/>
            <person name="Roehrig J."/>
            <person name="Ruller R."/>
            <person name="Salamov A."/>
            <person name="Salih N.S."/>
            <person name="Samson R.A."/>
            <person name="Sandor E."/>
            <person name="Sanguinetti M."/>
            <person name="Schuetze T."/>
            <person name="Sepcic K."/>
            <person name="Shelest E."/>
            <person name="Sherlock G."/>
            <person name="Sophianopoulou V."/>
            <person name="Squina F.M."/>
            <person name="Sun H."/>
            <person name="Susca A."/>
            <person name="Todd R.B."/>
            <person name="Tsang A."/>
            <person name="Unkles S.E."/>
            <person name="van de Wiele N."/>
            <person name="van Rossen-Uffink D."/>
            <person name="Oliveira J.V."/>
            <person name="Vesth T.C."/>
            <person name="Visser J."/>
            <person name="Yu J.-H."/>
            <person name="Zhou M."/>
            <person name="Andersen M.R."/>
            <person name="Archer D.B."/>
            <person name="Baker S.E."/>
            <person name="Benoit I."/>
            <person name="Brakhage A.A."/>
            <person name="Braus G.H."/>
            <person name="Fischer R."/>
            <person name="Frisvad J.C."/>
            <person name="Goldman G.H."/>
            <person name="Houbraken J."/>
            <person name="Oakley B."/>
            <person name="Pocsi I."/>
            <person name="Scazzocchio C."/>
            <person name="Seiboth B."/>
            <person name="vanKuyk P.A."/>
            <person name="Wortman J."/>
            <person name="Dyer P.S."/>
            <person name="Grigoriev I.V."/>
        </authorList>
    </citation>
    <scope>NUCLEOTIDE SEQUENCE [LARGE SCALE GENOMIC DNA]</scope>
    <source>
        <strain evidence="10">DTO 134E9</strain>
    </source>
</reference>
<protein>
    <recommendedName>
        <fullName evidence="3">Conserved oligomeric Golgi complex subunit 1</fullName>
    </recommendedName>
</protein>
<dbReference type="GeneID" id="63754641"/>
<dbReference type="STRING" id="1073089.A0A1L9RU30"/>
<keyword evidence="10" id="KW-1185">Reference proteome</keyword>
<name>A0A1L9RU30_ASPWE</name>
<evidence type="ECO:0000256" key="8">
    <source>
        <dbReference type="SAM" id="MobiDB-lite"/>
    </source>
</evidence>
<gene>
    <name evidence="9" type="ORF">ASPWEDRAFT_65449</name>
</gene>
<dbReference type="GO" id="GO:0017119">
    <property type="term" value="C:Golgi transport complex"/>
    <property type="evidence" value="ECO:0007669"/>
    <property type="project" value="InterPro"/>
</dbReference>
<dbReference type="GO" id="GO:0015031">
    <property type="term" value="P:protein transport"/>
    <property type="evidence" value="ECO:0007669"/>
    <property type="project" value="UniProtKB-KW"/>
</dbReference>
<evidence type="ECO:0000313" key="9">
    <source>
        <dbReference type="EMBL" id="OJJ38425.1"/>
    </source>
</evidence>
<dbReference type="VEuPathDB" id="FungiDB:ASPWEDRAFT_65449"/>
<keyword evidence="7" id="KW-0472">Membrane</keyword>
<evidence type="ECO:0000256" key="2">
    <source>
        <dbReference type="ARBA" id="ARBA00006653"/>
    </source>
</evidence>
<evidence type="ECO:0000313" key="10">
    <source>
        <dbReference type="Proteomes" id="UP000184383"/>
    </source>
</evidence>
<keyword evidence="4" id="KW-0813">Transport</keyword>
<evidence type="ECO:0000256" key="3">
    <source>
        <dbReference type="ARBA" id="ARBA00020978"/>
    </source>
</evidence>
<dbReference type="RefSeq" id="XP_040692101.1">
    <property type="nucleotide sequence ID" value="XM_040838793.1"/>
</dbReference>
<evidence type="ECO:0000256" key="7">
    <source>
        <dbReference type="ARBA" id="ARBA00023136"/>
    </source>
</evidence>
<feature type="region of interest" description="Disordered" evidence="8">
    <location>
        <begin position="664"/>
        <end position="714"/>
    </location>
</feature>
<dbReference type="Proteomes" id="UP000184383">
    <property type="component" value="Unassembled WGS sequence"/>
</dbReference>
<dbReference type="Pfam" id="PF08700">
    <property type="entry name" value="VPS51_Exo84_N"/>
    <property type="match status" value="1"/>
</dbReference>
<comment type="similarity">
    <text evidence="2">Belongs to the COG1 family.</text>
</comment>
<organism evidence="9 10">
    <name type="scientific">Aspergillus wentii DTO 134E9</name>
    <dbReference type="NCBI Taxonomy" id="1073089"/>
    <lineage>
        <taxon>Eukaryota</taxon>
        <taxon>Fungi</taxon>
        <taxon>Dikarya</taxon>
        <taxon>Ascomycota</taxon>
        <taxon>Pezizomycotina</taxon>
        <taxon>Eurotiomycetes</taxon>
        <taxon>Eurotiomycetidae</taxon>
        <taxon>Eurotiales</taxon>
        <taxon>Aspergillaceae</taxon>
        <taxon>Aspergillus</taxon>
        <taxon>Aspergillus subgen. Cremei</taxon>
    </lineage>
</organism>
<keyword evidence="5" id="KW-0653">Protein transport</keyword>
<accession>A0A1L9RU30</accession>
<proteinExistence type="inferred from homology"/>
<evidence type="ECO:0000256" key="4">
    <source>
        <dbReference type="ARBA" id="ARBA00022448"/>
    </source>
</evidence>
<dbReference type="GO" id="GO:0006891">
    <property type="term" value="P:intra-Golgi vesicle-mediated transport"/>
    <property type="evidence" value="ECO:0007669"/>
    <property type="project" value="InterPro"/>
</dbReference>
<sequence>MASEAPEPQSLKSWQDSFQYPIPTVRRVEQELRRDIASNKERLRALVGTRYRELVGTAETIVSMNHEIQETESNLTDVGRRCNPRLVERKHAHYNQIKRDEAEKDADKRAFGAQLSLLHRCTASISKLLRKRSSLLLIAKILVISRLLHKTLTQQETVPPFLESLRNQLAHLRQTLSKRINKRLASMNSTADDIIEALAAYCLATSSSSDDAIRHFHQVRLDVIGNQLELTDLSGGNVLKTLRLYIRTLQTSKVLLSRRLSDALGKLKARPLLTDPEIRNVDDLGIDVLGRWVAPAVNNFTPWIKLSELTKSDAEKIIKQWSNQAFQSLVKSCQKSLASWHDFYDLLSLRKKTLEIWLSSWSSTPTHSSLSVLEGIRSIFNGQLTRVLSEEAKKLEVFGKDISSIISSWDSKEHADTESLWDPGLISLDYSNGAATFKQAIVDRLLGQDEDISTVLKKYRIWASAIQGARESIEDLKRARWVDIIDDGEDEDPDVDITATLSEDDPHLLREALQVATRQAFDDLQSSFSVTFEAFGNSNQNAKAAFLLRLIRLVRRNLPAEFISDDFTFSGGIVPKLQEMIATEVVAPTTPLRLLTNSQNKVQGRTLWEGIPELPVQPSASTFKYIRRLVSSMEKSGADLWDPSTVQVLKKLLQKAMSTSFASAHDRLESSIKSEQKDKQTEETKASEDDADDSTEQSEASAEQSKTTGEQPEANADYIQDWKIQLFFDAIYLKNVLVAKDLEQKELDEVVERLRGSLGSKAPVMAKTMEKAAQEYWGRTRLLFGLLAVGVE</sequence>
<dbReference type="InterPro" id="IPR033370">
    <property type="entry name" value="COG1"/>
</dbReference>
<dbReference type="AlphaFoldDB" id="A0A1L9RU30"/>
<dbReference type="GO" id="GO:0000139">
    <property type="term" value="C:Golgi membrane"/>
    <property type="evidence" value="ECO:0007669"/>
    <property type="project" value="UniProtKB-SubCell"/>
</dbReference>
<feature type="compositionally biased region" description="Low complexity" evidence="8">
    <location>
        <begin position="697"/>
        <end position="707"/>
    </location>
</feature>
<keyword evidence="6" id="KW-0333">Golgi apparatus</keyword>
<comment type="subcellular location">
    <subcellularLocation>
        <location evidence="1">Golgi apparatus membrane</location>
        <topology evidence="1">Peripheral membrane protein</topology>
    </subcellularLocation>
</comment>
<evidence type="ECO:0000256" key="6">
    <source>
        <dbReference type="ARBA" id="ARBA00023034"/>
    </source>
</evidence>
<dbReference type="PANTHER" id="PTHR31658:SF0">
    <property type="entry name" value="CONSERVED OLIGOMERIC GOLGI COMPLEX SUBUNIT 1"/>
    <property type="match status" value="1"/>
</dbReference>
<evidence type="ECO:0000256" key="1">
    <source>
        <dbReference type="ARBA" id="ARBA00004395"/>
    </source>
</evidence>
<dbReference type="EMBL" id="KV878210">
    <property type="protein sequence ID" value="OJJ38425.1"/>
    <property type="molecule type" value="Genomic_DNA"/>
</dbReference>
<feature type="compositionally biased region" description="Basic and acidic residues" evidence="8">
    <location>
        <begin position="664"/>
        <end position="688"/>
    </location>
</feature>
<evidence type="ECO:0000256" key="5">
    <source>
        <dbReference type="ARBA" id="ARBA00022927"/>
    </source>
</evidence>